<reference evidence="2" key="1">
    <citation type="submission" date="2023-03" db="UniProtKB">
        <authorList>
            <consortium name="WormBaseParasite"/>
        </authorList>
    </citation>
    <scope>IDENTIFICATION</scope>
</reference>
<name>A0A9J2Q2R4_ASCLU</name>
<sequence length="249" mass="27325">MLVDESKPLITEFPTSRLPDFLTVPSYAKKVNHCYLSMAGSSSVCARADEKRALYSQRIRNIPLDDPGTSKRTEQTTQVYGLQSVMALTVHHKTSLGTGEVIGVMEFPLSARCGNKTAMWFQLSCKGTTQGMKSNDYCGELLLKFEFSKAQCRPTALIHTAQGNCLEAKNDCDCQYGSAVAISANECCQVPPSPFFSSSSPNIAQSCPEEPRSCIRVVVGISLEHAFAPRCMNLKRAESLIIKKNRKAL</sequence>
<dbReference type="Proteomes" id="UP000036681">
    <property type="component" value="Unplaced"/>
</dbReference>
<evidence type="ECO:0000313" key="1">
    <source>
        <dbReference type="Proteomes" id="UP000036681"/>
    </source>
</evidence>
<protein>
    <submittedName>
        <fullName evidence="2">BPTI/Kunitz inhibitor domain-containing protein</fullName>
    </submittedName>
</protein>
<accession>A0A9J2Q2R4</accession>
<organism evidence="1 2">
    <name type="scientific">Ascaris lumbricoides</name>
    <name type="common">Giant roundworm</name>
    <dbReference type="NCBI Taxonomy" id="6252"/>
    <lineage>
        <taxon>Eukaryota</taxon>
        <taxon>Metazoa</taxon>
        <taxon>Ecdysozoa</taxon>
        <taxon>Nematoda</taxon>
        <taxon>Chromadorea</taxon>
        <taxon>Rhabditida</taxon>
        <taxon>Spirurina</taxon>
        <taxon>Ascaridomorpha</taxon>
        <taxon>Ascaridoidea</taxon>
        <taxon>Ascarididae</taxon>
        <taxon>Ascaris</taxon>
    </lineage>
</organism>
<evidence type="ECO:0000313" key="2">
    <source>
        <dbReference type="WBParaSite" id="ALUE_0001586401-mRNA-1"/>
    </source>
</evidence>
<keyword evidence="1" id="KW-1185">Reference proteome</keyword>
<dbReference type="WBParaSite" id="ALUE_0001586401-mRNA-1">
    <property type="protein sequence ID" value="ALUE_0001586401-mRNA-1"/>
    <property type="gene ID" value="ALUE_0001586401"/>
</dbReference>
<proteinExistence type="predicted"/>
<dbReference type="AlphaFoldDB" id="A0A9J2Q2R4"/>